<accession>A0A381N1Z6</accession>
<feature type="transmembrane region" description="Helical" evidence="1">
    <location>
        <begin position="90"/>
        <end position="106"/>
    </location>
</feature>
<organism evidence="2">
    <name type="scientific">marine metagenome</name>
    <dbReference type="NCBI Taxonomy" id="408172"/>
    <lineage>
        <taxon>unclassified sequences</taxon>
        <taxon>metagenomes</taxon>
        <taxon>ecological metagenomes</taxon>
    </lineage>
</organism>
<dbReference type="EMBL" id="UINC01000074">
    <property type="protein sequence ID" value="SUZ48547.1"/>
    <property type="molecule type" value="Genomic_DNA"/>
</dbReference>
<protein>
    <submittedName>
        <fullName evidence="2">Uncharacterized protein</fullName>
    </submittedName>
</protein>
<evidence type="ECO:0000313" key="2">
    <source>
        <dbReference type="EMBL" id="SUZ48547.1"/>
    </source>
</evidence>
<reference evidence="2" key="1">
    <citation type="submission" date="2018-05" db="EMBL/GenBank/DDBJ databases">
        <authorList>
            <person name="Lanie J.A."/>
            <person name="Ng W.-L."/>
            <person name="Kazmierczak K.M."/>
            <person name="Andrzejewski T.M."/>
            <person name="Davidsen T.M."/>
            <person name="Wayne K.J."/>
            <person name="Tettelin H."/>
            <person name="Glass J.I."/>
            <person name="Rusch D."/>
            <person name="Podicherti R."/>
            <person name="Tsui H.-C.T."/>
            <person name="Winkler M.E."/>
        </authorList>
    </citation>
    <scope>NUCLEOTIDE SEQUENCE</scope>
</reference>
<name>A0A381N1Z6_9ZZZZ</name>
<gene>
    <name evidence="2" type="ORF">METZ01_LOCUS1401</name>
</gene>
<keyword evidence="1" id="KW-1133">Transmembrane helix</keyword>
<evidence type="ECO:0000256" key="1">
    <source>
        <dbReference type="SAM" id="Phobius"/>
    </source>
</evidence>
<keyword evidence="1" id="KW-0812">Transmembrane</keyword>
<proteinExistence type="predicted"/>
<dbReference type="AlphaFoldDB" id="A0A381N1Z6"/>
<keyword evidence="1" id="KW-0472">Membrane</keyword>
<sequence>MAISCSDIKSPSTHNAKALLDAVALMENTDVVCVIDDLNDQHQTNYRLSDYRMNRQLPIPLKSVLRTRYRNRALEQSQIIEIIDKKTQRIPVISGALLLLLGAIMLL</sequence>